<dbReference type="EMBL" id="JBFOLJ010000011">
    <property type="protein sequence ID" value="KAL2493939.1"/>
    <property type="molecule type" value="Genomic_DNA"/>
</dbReference>
<gene>
    <name evidence="4" type="ORF">Fot_37696</name>
</gene>
<comment type="similarity">
    <text evidence="2">Belongs to the NPH3 family.</text>
</comment>
<evidence type="ECO:0000313" key="5">
    <source>
        <dbReference type="Proteomes" id="UP001604277"/>
    </source>
</evidence>
<comment type="caution">
    <text evidence="4">The sequence shown here is derived from an EMBL/GenBank/DDBJ whole genome shotgun (WGS) entry which is preliminary data.</text>
</comment>
<evidence type="ECO:0000259" key="3">
    <source>
        <dbReference type="PROSITE" id="PS51649"/>
    </source>
</evidence>
<name>A0ABD1RZP7_9LAMI</name>
<evidence type="ECO:0000313" key="4">
    <source>
        <dbReference type="EMBL" id="KAL2493939.1"/>
    </source>
</evidence>
<organism evidence="4 5">
    <name type="scientific">Forsythia ovata</name>
    <dbReference type="NCBI Taxonomy" id="205694"/>
    <lineage>
        <taxon>Eukaryota</taxon>
        <taxon>Viridiplantae</taxon>
        <taxon>Streptophyta</taxon>
        <taxon>Embryophyta</taxon>
        <taxon>Tracheophyta</taxon>
        <taxon>Spermatophyta</taxon>
        <taxon>Magnoliopsida</taxon>
        <taxon>eudicotyledons</taxon>
        <taxon>Gunneridae</taxon>
        <taxon>Pentapetalae</taxon>
        <taxon>asterids</taxon>
        <taxon>lamiids</taxon>
        <taxon>Lamiales</taxon>
        <taxon>Oleaceae</taxon>
        <taxon>Forsythieae</taxon>
        <taxon>Forsythia</taxon>
    </lineage>
</organism>
<keyword evidence="5" id="KW-1185">Reference proteome</keyword>
<dbReference type="Pfam" id="PF03000">
    <property type="entry name" value="NPH3"/>
    <property type="match status" value="1"/>
</dbReference>
<proteinExistence type="inferred from homology"/>
<evidence type="ECO:0000256" key="1">
    <source>
        <dbReference type="ARBA" id="ARBA00022786"/>
    </source>
</evidence>
<reference evidence="5" key="1">
    <citation type="submission" date="2024-07" db="EMBL/GenBank/DDBJ databases">
        <title>Two chromosome-level genome assemblies of Korean endemic species Abeliophyllum distichum and Forsythia ovata (Oleaceae).</title>
        <authorList>
            <person name="Jang H."/>
        </authorList>
    </citation>
    <scope>NUCLEOTIDE SEQUENCE [LARGE SCALE GENOMIC DNA]</scope>
</reference>
<sequence>MEDGDITKEIDEVFEQNESKGNFSKEILISDKKLAKICKTNFTIQPSECQDLLLVAKSSRILDECLDSLIGRLSSSCETSPCPSASSTDSSEFRLSCDTGSTERMKSSLFRVTWWFEDLGAFDINLIEMLVKMMVSKNFDHGIISRFLFYYQKSRFASVSSDEKVKIVETFVEMLYSLDLSTLSYKSLFETLRVALTLNINKGCRNKLESMIGSLLDQATLDNLLVPSPAERTYLYDVNLVLRFLKYFLGKGAFYLPLSRLKKVANLIDLYIAEVSPDPSLKLSKFLALIRALPDSARDSYDRVYHAVDLYLEVHSGLSEEDKVKVCCGINYEKLSSEAVNHIAQNTKIPPKSAAQALISQQCKLQSLLEDTNQPKPIMETTCSFAERECARKKNECHEQIVLYARKLNLSDEKEKLKAHLQGMQWRVLELEKVCKKMQTQMTKMMKSRLPNNTTPKSLPRLCS</sequence>
<accession>A0ABD1RZP7</accession>
<keyword evidence="1" id="KW-0833">Ubl conjugation pathway</keyword>
<dbReference type="AlphaFoldDB" id="A0ABD1RZP7"/>
<protein>
    <submittedName>
        <fullName evidence="4">BTB/POZ domain-containing protein</fullName>
    </submittedName>
</protein>
<evidence type="ECO:0000256" key="2">
    <source>
        <dbReference type="PROSITE-ProRule" id="PRU00982"/>
    </source>
</evidence>
<dbReference type="InterPro" id="IPR043454">
    <property type="entry name" value="NPH3/RPT2-like"/>
</dbReference>
<feature type="domain" description="NPH3" evidence="3">
    <location>
        <begin position="113"/>
        <end position="364"/>
    </location>
</feature>
<dbReference type="Proteomes" id="UP001604277">
    <property type="component" value="Unassembled WGS sequence"/>
</dbReference>
<dbReference type="PROSITE" id="PS51649">
    <property type="entry name" value="NPH3"/>
    <property type="match status" value="1"/>
</dbReference>
<dbReference type="InterPro" id="IPR027356">
    <property type="entry name" value="NPH3_dom"/>
</dbReference>
<dbReference type="PANTHER" id="PTHR32370">
    <property type="entry name" value="OS12G0117600 PROTEIN"/>
    <property type="match status" value="1"/>
</dbReference>